<keyword evidence="3" id="KW-0732">Signal</keyword>
<keyword evidence="2" id="KW-0812">Transmembrane</keyword>
<evidence type="ECO:0000256" key="2">
    <source>
        <dbReference type="SAM" id="Phobius"/>
    </source>
</evidence>
<feature type="transmembrane region" description="Helical" evidence="2">
    <location>
        <begin position="723"/>
        <end position="747"/>
    </location>
</feature>
<dbReference type="OrthoDB" id="3653743at2"/>
<evidence type="ECO:0000313" key="5">
    <source>
        <dbReference type="Proteomes" id="UP000242444"/>
    </source>
</evidence>
<feature type="chain" id="PRO_5012356638" evidence="3">
    <location>
        <begin position="47"/>
        <end position="857"/>
    </location>
</feature>
<dbReference type="AlphaFoldDB" id="A0A263D3Z8"/>
<feature type="transmembrane region" description="Helical" evidence="2">
    <location>
        <begin position="291"/>
        <end position="314"/>
    </location>
</feature>
<feature type="region of interest" description="Disordered" evidence="1">
    <location>
        <begin position="551"/>
        <end position="571"/>
    </location>
</feature>
<feature type="transmembrane region" description="Helical" evidence="2">
    <location>
        <begin position="419"/>
        <end position="440"/>
    </location>
</feature>
<name>A0A263D3Z8_9PSEU</name>
<evidence type="ECO:0000313" key="4">
    <source>
        <dbReference type="EMBL" id="OZM72939.1"/>
    </source>
</evidence>
<feature type="transmembrane region" description="Helical" evidence="2">
    <location>
        <begin position="820"/>
        <end position="842"/>
    </location>
</feature>
<feature type="transmembrane region" description="Helical" evidence="2">
    <location>
        <begin position="460"/>
        <end position="483"/>
    </location>
</feature>
<dbReference type="RefSeq" id="WP_094862797.1">
    <property type="nucleotide sequence ID" value="NZ_NKYE01000006.1"/>
</dbReference>
<dbReference type="PROSITE" id="PS51257">
    <property type="entry name" value="PROKAR_LIPOPROTEIN"/>
    <property type="match status" value="1"/>
</dbReference>
<evidence type="ECO:0000256" key="1">
    <source>
        <dbReference type="SAM" id="MobiDB-lite"/>
    </source>
</evidence>
<keyword evidence="5" id="KW-1185">Reference proteome</keyword>
<gene>
    <name evidence="4" type="ORF">CFN78_11825</name>
</gene>
<dbReference type="InParanoid" id="A0A263D3Z8"/>
<dbReference type="Proteomes" id="UP000242444">
    <property type="component" value="Unassembled WGS sequence"/>
</dbReference>
<keyword evidence="2" id="KW-0472">Membrane</keyword>
<sequence length="857" mass="88925">MRQLPWRTAPRAALSSPLTLVVAAVTALLSCFLGAAAVLHASAAGAATVDYQAEQVCPDAAAPMFSQSRIDPAAVEPTLWTMREQARAHGFAEPRLAVYTAEMRGNEFNGDTYRTRIGYTDGGVDNLELVSGSRAPGLWIGDDLSRNQGIGLGTVGRQVGGGALPPVTGTYTALVPPAPRWWCSQQDLAVQQRIVDPPSGAVLFATDRSSFDQVVAATGTIVDRMIVTFPGPPPRTVDDATDALERSEEMIAAVRSDLDGRGLGSLLNAATPGERSVEIAGQAQANVAFSIAPLAAISVLIGCAGVGTVALQWYQRRYAQLRLLAARGSGPLPLGGLALAELGAPVLAGGIAGTLLARLLLPVYGPPGAVSTPALLLATAVAAAILLVSLALLGAVVALRAHREFQLARVSARRRAWRLLGAFPWELVTGALAVVGWIQLRDFGGGSRSLNPLPQVNPVALTYPVFVVLTVGLLAARAGWLLLRLSHRARFWSRPALQLAIRRLASSRAPVVGVLVIGVLAIGTLAAGNGIATAQNAALETKSSIFVGADSRADTESPVGRGERPLPGPLRDSSTIVGELTGTGSVVLVVDPATFARSARLGALPAEEVEPLLRQIDRPPGETVPAVRVGHREGQSAALPGMPDAAPIADLPVFPIIGTQPGYVISRNALTPDQLGAVPRWSVLSQTPLGTLTSALAAAGLAQPNAVDRVTALDALPFYLVEWTFSFVVVLGAVLAAVAILALLAAVEVRRRQNALAGALVLRMGMRPRALLGSHLIELGTLAGLAVATGVACGLTVAGISVPRFDPASWLAPRSELPDLTPFVSAVAGTGVLVVLAAGWIAMRSVRTARTAELLRA</sequence>
<protein>
    <submittedName>
        <fullName evidence="4">Permease</fullName>
    </submittedName>
</protein>
<feature type="transmembrane region" description="Helical" evidence="2">
    <location>
        <begin position="334"/>
        <end position="361"/>
    </location>
</feature>
<accession>A0A263D3Z8</accession>
<feature type="transmembrane region" description="Helical" evidence="2">
    <location>
        <begin position="776"/>
        <end position="800"/>
    </location>
</feature>
<organism evidence="4 5">
    <name type="scientific">Amycolatopsis antarctica</name>
    <dbReference type="NCBI Taxonomy" id="1854586"/>
    <lineage>
        <taxon>Bacteria</taxon>
        <taxon>Bacillati</taxon>
        <taxon>Actinomycetota</taxon>
        <taxon>Actinomycetes</taxon>
        <taxon>Pseudonocardiales</taxon>
        <taxon>Pseudonocardiaceae</taxon>
        <taxon>Amycolatopsis</taxon>
    </lineage>
</organism>
<comment type="caution">
    <text evidence="4">The sequence shown here is derived from an EMBL/GenBank/DDBJ whole genome shotgun (WGS) entry which is preliminary data.</text>
</comment>
<dbReference type="EMBL" id="NKYE01000006">
    <property type="protein sequence ID" value="OZM72939.1"/>
    <property type="molecule type" value="Genomic_DNA"/>
</dbReference>
<evidence type="ECO:0000256" key="3">
    <source>
        <dbReference type="SAM" id="SignalP"/>
    </source>
</evidence>
<reference evidence="4 5" key="1">
    <citation type="submission" date="2017-07" db="EMBL/GenBank/DDBJ databases">
        <title>Amycolatopsis antarcticus sp. nov., isolated from the surface of an Antarcticus brown macroalga.</title>
        <authorList>
            <person name="Wang J."/>
            <person name="Leiva S."/>
            <person name="Huang J."/>
            <person name="Huang Y."/>
        </authorList>
    </citation>
    <scope>NUCLEOTIDE SEQUENCE [LARGE SCALE GENOMIC DNA]</scope>
    <source>
        <strain evidence="4 5">AU-G6</strain>
    </source>
</reference>
<keyword evidence="2" id="KW-1133">Transmembrane helix</keyword>
<feature type="transmembrane region" description="Helical" evidence="2">
    <location>
        <begin position="373"/>
        <end position="399"/>
    </location>
</feature>
<feature type="transmembrane region" description="Helical" evidence="2">
    <location>
        <begin position="511"/>
        <end position="532"/>
    </location>
</feature>
<proteinExistence type="predicted"/>
<feature type="signal peptide" evidence="3">
    <location>
        <begin position="1"/>
        <end position="46"/>
    </location>
</feature>